<comment type="similarity">
    <text evidence="2">Belongs to the bacterial solute-binding protein SsuA/TauA family.</text>
</comment>
<dbReference type="Pfam" id="PF09084">
    <property type="entry name" value="NMT1"/>
    <property type="match status" value="1"/>
</dbReference>
<evidence type="ECO:0000313" key="5">
    <source>
        <dbReference type="EMBL" id="MBJ3775636.1"/>
    </source>
</evidence>
<dbReference type="PANTHER" id="PTHR30024:SF47">
    <property type="entry name" value="TAURINE-BINDING PERIPLASMIC PROTEIN"/>
    <property type="match status" value="1"/>
</dbReference>
<protein>
    <submittedName>
        <fullName evidence="5">ABC transporter substrate-binding protein</fullName>
    </submittedName>
</protein>
<dbReference type="GO" id="GO:0042597">
    <property type="term" value="C:periplasmic space"/>
    <property type="evidence" value="ECO:0007669"/>
    <property type="project" value="UniProtKB-SubCell"/>
</dbReference>
<keyword evidence="6" id="KW-1185">Reference proteome</keyword>
<feature type="domain" description="SsuA/THI5-like" evidence="4">
    <location>
        <begin position="11"/>
        <end position="234"/>
    </location>
</feature>
<accession>A0A934IIJ1</accession>
<dbReference type="Gene3D" id="3.40.190.10">
    <property type="entry name" value="Periplasmic binding protein-like II"/>
    <property type="match status" value="2"/>
</dbReference>
<dbReference type="AlphaFoldDB" id="A0A934IIJ1"/>
<dbReference type="InterPro" id="IPR015168">
    <property type="entry name" value="SsuA/THI5"/>
</dbReference>
<proteinExistence type="inferred from homology"/>
<dbReference type="EMBL" id="JAEKJA010000006">
    <property type="protein sequence ID" value="MBJ3775636.1"/>
    <property type="molecule type" value="Genomic_DNA"/>
</dbReference>
<dbReference type="SUPFAM" id="SSF53850">
    <property type="entry name" value="Periplasmic binding protein-like II"/>
    <property type="match status" value="1"/>
</dbReference>
<gene>
    <name evidence="5" type="ORF">JCR33_08070</name>
</gene>
<keyword evidence="3" id="KW-0732">Signal</keyword>
<dbReference type="Proteomes" id="UP000609531">
    <property type="component" value="Unassembled WGS sequence"/>
</dbReference>
<evidence type="ECO:0000256" key="3">
    <source>
        <dbReference type="ARBA" id="ARBA00022729"/>
    </source>
</evidence>
<evidence type="ECO:0000256" key="1">
    <source>
        <dbReference type="ARBA" id="ARBA00004418"/>
    </source>
</evidence>
<sequence>MKLVVPDVVSPSYFPALAAEALGHYRREGVDIEVGLLAPVEDAYAAMRAGDVAFVAGSAHSALSAFPEWEGASLVCAQSQGLYWFLVLHADFGAAPGDFMAVAGKRIGAAPWVGKAFSGLLLEAGIDLAATGTRIVPVPAGHGTNFGLAAADALRRGEIDGFWANGMGATLAVKGGYGTIVYDARRAAGPPNGFDFTMATVAASDALIAAEPEAVAAVVRAIVAAQKDLRRDPALATEVSRAYFPDDAVDLIAERIAADAPFYDASLSPRFVAGMNAFCRRIGILDGDPAYDTVVATRFAPLWRTA</sequence>
<comment type="subcellular location">
    <subcellularLocation>
        <location evidence="1">Periplasm</location>
    </subcellularLocation>
</comment>
<organism evidence="5 6">
    <name type="scientific">Acuticoccus mangrovi</name>
    <dbReference type="NCBI Taxonomy" id="2796142"/>
    <lineage>
        <taxon>Bacteria</taxon>
        <taxon>Pseudomonadati</taxon>
        <taxon>Pseudomonadota</taxon>
        <taxon>Alphaproteobacteria</taxon>
        <taxon>Hyphomicrobiales</taxon>
        <taxon>Amorphaceae</taxon>
        <taxon>Acuticoccus</taxon>
    </lineage>
</organism>
<evidence type="ECO:0000313" key="6">
    <source>
        <dbReference type="Proteomes" id="UP000609531"/>
    </source>
</evidence>
<evidence type="ECO:0000256" key="2">
    <source>
        <dbReference type="ARBA" id="ARBA00010742"/>
    </source>
</evidence>
<dbReference type="RefSeq" id="WP_198881542.1">
    <property type="nucleotide sequence ID" value="NZ_JAEKJA010000006.1"/>
</dbReference>
<comment type="caution">
    <text evidence="5">The sequence shown here is derived from an EMBL/GenBank/DDBJ whole genome shotgun (WGS) entry which is preliminary data.</text>
</comment>
<name>A0A934IIJ1_9HYPH</name>
<reference evidence="5" key="1">
    <citation type="submission" date="2020-12" db="EMBL/GenBank/DDBJ databases">
        <title>Bacterial taxonomy.</title>
        <authorList>
            <person name="Pan X."/>
        </authorList>
    </citation>
    <scope>NUCLEOTIDE SEQUENCE</scope>
    <source>
        <strain evidence="5">B2012</strain>
    </source>
</reference>
<dbReference type="PANTHER" id="PTHR30024">
    <property type="entry name" value="ALIPHATIC SULFONATES-BINDING PROTEIN-RELATED"/>
    <property type="match status" value="1"/>
</dbReference>
<evidence type="ECO:0000259" key="4">
    <source>
        <dbReference type="Pfam" id="PF09084"/>
    </source>
</evidence>